<dbReference type="AlphaFoldDB" id="A0A0K1E790"/>
<dbReference type="STRING" id="52.CMC5_008400"/>
<keyword evidence="2" id="KW-1133">Transmembrane helix</keyword>
<organism evidence="3 4">
    <name type="scientific">Chondromyces crocatus</name>
    <dbReference type="NCBI Taxonomy" id="52"/>
    <lineage>
        <taxon>Bacteria</taxon>
        <taxon>Pseudomonadati</taxon>
        <taxon>Myxococcota</taxon>
        <taxon>Polyangia</taxon>
        <taxon>Polyangiales</taxon>
        <taxon>Polyangiaceae</taxon>
        <taxon>Chondromyces</taxon>
    </lineage>
</organism>
<evidence type="ECO:0000313" key="4">
    <source>
        <dbReference type="Proteomes" id="UP000067626"/>
    </source>
</evidence>
<feature type="transmembrane region" description="Helical" evidence="2">
    <location>
        <begin position="21"/>
        <end position="42"/>
    </location>
</feature>
<dbReference type="RefSeq" id="WP_050429190.1">
    <property type="nucleotide sequence ID" value="NZ_CP012159.1"/>
</dbReference>
<accession>A0A0K1E790</accession>
<gene>
    <name evidence="3" type="ORF">CMC5_008400</name>
</gene>
<proteinExistence type="predicted"/>
<dbReference type="OrthoDB" id="5526192at2"/>
<evidence type="ECO:0000313" key="3">
    <source>
        <dbReference type="EMBL" id="AKT36719.1"/>
    </source>
</evidence>
<protein>
    <submittedName>
        <fullName evidence="3">Uncharacterized protein</fullName>
    </submittedName>
</protein>
<dbReference type="EMBL" id="CP012159">
    <property type="protein sequence ID" value="AKT36719.1"/>
    <property type="molecule type" value="Genomic_DNA"/>
</dbReference>
<keyword evidence="4" id="KW-1185">Reference proteome</keyword>
<sequence>MARLIGMMNEGSLLRRTLIHVCAFALGSVAFVTVVSVMLVTITRAVLPTEGESAATVDEEEALPEEGAATDKPTAAGKPLRTPRRLRNAVPTTPAIESQ</sequence>
<keyword evidence="2" id="KW-0812">Transmembrane</keyword>
<evidence type="ECO:0000256" key="1">
    <source>
        <dbReference type="SAM" id="MobiDB-lite"/>
    </source>
</evidence>
<feature type="region of interest" description="Disordered" evidence="1">
    <location>
        <begin position="50"/>
        <end position="99"/>
    </location>
</feature>
<keyword evidence="2" id="KW-0472">Membrane</keyword>
<name>A0A0K1E790_CHOCO</name>
<dbReference type="KEGG" id="ccro:CMC5_008400"/>
<reference evidence="3 4" key="1">
    <citation type="submission" date="2015-07" db="EMBL/GenBank/DDBJ databases">
        <title>Genome analysis of myxobacterium Chondromyces crocatus Cm c5 reveals a high potential for natural compound synthesis and the genetic basis for the loss of fruiting body formation.</title>
        <authorList>
            <person name="Zaburannyi N."/>
            <person name="Bunk B."/>
            <person name="Maier J."/>
            <person name="Overmann J."/>
            <person name="Mueller R."/>
        </authorList>
    </citation>
    <scope>NUCLEOTIDE SEQUENCE [LARGE SCALE GENOMIC DNA]</scope>
    <source>
        <strain evidence="3 4">Cm c5</strain>
    </source>
</reference>
<evidence type="ECO:0000256" key="2">
    <source>
        <dbReference type="SAM" id="Phobius"/>
    </source>
</evidence>
<dbReference type="Proteomes" id="UP000067626">
    <property type="component" value="Chromosome"/>
</dbReference>